<protein>
    <submittedName>
        <fullName evidence="2">Transporter</fullName>
    </submittedName>
</protein>
<keyword evidence="3" id="KW-1185">Reference proteome</keyword>
<gene>
    <name evidence="2" type="ORF">JY500_17790</name>
</gene>
<evidence type="ECO:0000256" key="1">
    <source>
        <dbReference type="SAM" id="SignalP"/>
    </source>
</evidence>
<organism evidence="2 3">
    <name type="scientific">Niveibacterium microcysteis</name>
    <dbReference type="NCBI Taxonomy" id="2811415"/>
    <lineage>
        <taxon>Bacteria</taxon>
        <taxon>Pseudomonadati</taxon>
        <taxon>Pseudomonadota</taxon>
        <taxon>Betaproteobacteria</taxon>
        <taxon>Rhodocyclales</taxon>
        <taxon>Rhodocyclaceae</taxon>
        <taxon>Niveibacterium</taxon>
    </lineage>
</organism>
<keyword evidence="1" id="KW-0732">Signal</keyword>
<dbReference type="RefSeq" id="WP_172203203.1">
    <property type="nucleotide sequence ID" value="NZ_CP071060.1"/>
</dbReference>
<evidence type="ECO:0000313" key="3">
    <source>
        <dbReference type="Proteomes" id="UP000663570"/>
    </source>
</evidence>
<evidence type="ECO:0000313" key="2">
    <source>
        <dbReference type="EMBL" id="QSI76299.1"/>
    </source>
</evidence>
<sequence>MKPRSSHHLIAAMLLTITASAPAIATERGQLRALLGMPGQDLTSPAMPGFYVQANYQHYYAGEFKDDEGNTPVQSASIPGIGKVSAEQDSQVRADVLALRASWISDYQLWDGRVGVSATVPLIKTSLTTNLNRTTPLPAPIGALVDAQIAKLAAANTGEESGIGDTEIAPFVDWQTDTYRILFAPAFVAPTGSYDKDRAVNPGAGNFWTFRPALTLAYVTENGWEFGARTTYSFNTKNDDTKYTSGQYLHSDGAAMYQIRDGLRIGAAGYMIVQTTKDKSDIAGAVADNGNKARVFALGPQVGWQTEDSSLGLEFKVLQEFGARNRPEGTIGWLRLIYRVN</sequence>
<accession>A0ABX7M3G1</accession>
<dbReference type="EMBL" id="CP071060">
    <property type="protein sequence ID" value="QSI76299.1"/>
    <property type="molecule type" value="Genomic_DNA"/>
</dbReference>
<feature type="chain" id="PRO_5047427483" evidence="1">
    <location>
        <begin position="26"/>
        <end position="341"/>
    </location>
</feature>
<reference evidence="2 3" key="1">
    <citation type="submission" date="2021-02" db="EMBL/GenBank/DDBJ databases">
        <title>Niveibacterium changnyeongensis HC41.</title>
        <authorList>
            <person name="Kang M."/>
        </authorList>
    </citation>
    <scope>NUCLEOTIDE SEQUENCE [LARGE SCALE GENOMIC DNA]</scope>
    <source>
        <strain evidence="2 3">HC41</strain>
    </source>
</reference>
<feature type="signal peptide" evidence="1">
    <location>
        <begin position="1"/>
        <end position="25"/>
    </location>
</feature>
<dbReference type="Pfam" id="PF13557">
    <property type="entry name" value="Phenol_MetA_deg"/>
    <property type="match status" value="1"/>
</dbReference>
<dbReference type="InterPro" id="IPR025737">
    <property type="entry name" value="FApF"/>
</dbReference>
<proteinExistence type="predicted"/>
<name>A0ABX7M3G1_9RHOO</name>
<dbReference type="Proteomes" id="UP000663570">
    <property type="component" value="Chromosome"/>
</dbReference>